<dbReference type="InterPro" id="IPR051045">
    <property type="entry name" value="TonB-dependent_transducer"/>
</dbReference>
<dbReference type="Gene3D" id="3.30.1150.10">
    <property type="match status" value="2"/>
</dbReference>
<reference evidence="2 3" key="1">
    <citation type="submission" date="2018-11" db="EMBL/GenBank/DDBJ databases">
        <title>Flavobacterium sp. nov., YIM 102701-2 draft genome.</title>
        <authorList>
            <person name="Li G."/>
            <person name="Jiang Y."/>
        </authorList>
    </citation>
    <scope>NUCLEOTIDE SEQUENCE [LARGE SCALE GENOMIC DNA]</scope>
    <source>
        <strain evidence="2 3">YIM 102701-2</strain>
    </source>
</reference>
<sequence>MKKFILGFILFVTLVSYAQTEIDSTSVAFKEDVVKAKPIDGIENFKLKFAESFSIPTERILEINRKQLSLIISFQVDENGKLNHIKVLNDKYKLTSEINQIFTTLPDWIPAKKNGINVKSFNSFPITINFRLPDYEKSENSLEKRTALETEYKAFYYEFNSHMIYPRDFWERYYYKKGAYETGENKTSNEFKYIIEFTINEEGNFENIKTFINEKPDEYLNKAVKRSLAKCTPWEPAIENGKKVKSNMRLPVTIKIKK</sequence>
<feature type="signal peptide" evidence="1">
    <location>
        <begin position="1"/>
        <end position="18"/>
    </location>
</feature>
<dbReference type="EMBL" id="RQVQ01000042">
    <property type="protein sequence ID" value="RRJ88154.1"/>
    <property type="molecule type" value="Genomic_DNA"/>
</dbReference>
<dbReference type="RefSeq" id="WP_125019960.1">
    <property type="nucleotide sequence ID" value="NZ_RQVQ01000042.1"/>
</dbReference>
<organism evidence="2 3">
    <name type="scientific">Paenimyroides tangerinum</name>
    <dbReference type="NCBI Taxonomy" id="2488728"/>
    <lineage>
        <taxon>Bacteria</taxon>
        <taxon>Pseudomonadati</taxon>
        <taxon>Bacteroidota</taxon>
        <taxon>Flavobacteriia</taxon>
        <taxon>Flavobacteriales</taxon>
        <taxon>Flavobacteriaceae</taxon>
        <taxon>Paenimyroides</taxon>
    </lineage>
</organism>
<evidence type="ECO:0000256" key="1">
    <source>
        <dbReference type="SAM" id="SignalP"/>
    </source>
</evidence>
<comment type="caution">
    <text evidence="2">The sequence shown here is derived from an EMBL/GenBank/DDBJ whole genome shotgun (WGS) entry which is preliminary data.</text>
</comment>
<gene>
    <name evidence="2" type="ORF">EG240_13890</name>
</gene>
<dbReference type="PANTHER" id="PTHR33446">
    <property type="entry name" value="PROTEIN TONB-RELATED"/>
    <property type="match status" value="1"/>
</dbReference>
<proteinExistence type="predicted"/>
<dbReference type="Proteomes" id="UP000275719">
    <property type="component" value="Unassembled WGS sequence"/>
</dbReference>
<feature type="chain" id="PRO_5018077087" evidence="1">
    <location>
        <begin position="19"/>
        <end position="258"/>
    </location>
</feature>
<dbReference type="OrthoDB" id="1352583at2"/>
<name>A0A3P3W060_9FLAO</name>
<protein>
    <submittedName>
        <fullName evidence="2">Uncharacterized protein</fullName>
    </submittedName>
</protein>
<dbReference type="AlphaFoldDB" id="A0A3P3W060"/>
<evidence type="ECO:0000313" key="3">
    <source>
        <dbReference type="Proteomes" id="UP000275719"/>
    </source>
</evidence>
<accession>A0A3P3W060</accession>
<keyword evidence="1" id="KW-0732">Signal</keyword>
<evidence type="ECO:0000313" key="2">
    <source>
        <dbReference type="EMBL" id="RRJ88154.1"/>
    </source>
</evidence>
<keyword evidence="3" id="KW-1185">Reference proteome</keyword>